<reference evidence="1" key="1">
    <citation type="submission" date="2020-11" db="EMBL/GenBank/DDBJ databases">
        <authorList>
            <person name="Tran Van P."/>
        </authorList>
    </citation>
    <scope>NUCLEOTIDE SEQUENCE</scope>
</reference>
<dbReference type="EMBL" id="OA565227">
    <property type="protein sequence ID" value="CAD7196580.1"/>
    <property type="molecule type" value="Genomic_DNA"/>
</dbReference>
<protein>
    <submittedName>
        <fullName evidence="1">Uncharacterized protein</fullName>
    </submittedName>
</protein>
<dbReference type="AlphaFoldDB" id="A0A7R8VFT8"/>
<sequence length="107" mass="11717">MNGDKMAAILRRKTSSGSGIDVMLWTSKKFSSQRTGDAKVKIEVEHAMIQGHIANKVYPHLLGGVENRFAKTIPQYTRDSNLKLPVIGSLGYNESSALDHAATEAFI</sequence>
<evidence type="ECO:0000313" key="1">
    <source>
        <dbReference type="EMBL" id="CAD7196580.1"/>
    </source>
</evidence>
<gene>
    <name evidence="1" type="ORF">TDIB3V08_LOCUS2921</name>
</gene>
<name>A0A7R8VFT8_TIMDO</name>
<organism evidence="1">
    <name type="scientific">Timema douglasi</name>
    <name type="common">Walking stick</name>
    <dbReference type="NCBI Taxonomy" id="61478"/>
    <lineage>
        <taxon>Eukaryota</taxon>
        <taxon>Metazoa</taxon>
        <taxon>Ecdysozoa</taxon>
        <taxon>Arthropoda</taxon>
        <taxon>Hexapoda</taxon>
        <taxon>Insecta</taxon>
        <taxon>Pterygota</taxon>
        <taxon>Neoptera</taxon>
        <taxon>Polyneoptera</taxon>
        <taxon>Phasmatodea</taxon>
        <taxon>Timematodea</taxon>
        <taxon>Timematoidea</taxon>
        <taxon>Timematidae</taxon>
        <taxon>Timema</taxon>
    </lineage>
</organism>
<proteinExistence type="predicted"/>
<accession>A0A7R8VFT8</accession>